<evidence type="ECO:0000259" key="6">
    <source>
        <dbReference type="PROSITE" id="PS51352"/>
    </source>
</evidence>
<evidence type="ECO:0000313" key="7">
    <source>
        <dbReference type="EMBL" id="RFU63545.1"/>
    </source>
</evidence>
<comment type="caution">
    <text evidence="7">The sequence shown here is derived from an EMBL/GenBank/DDBJ whole genome shotgun (WGS) entry which is preliminary data.</text>
</comment>
<gene>
    <name evidence="7" type="ORF">D0469_19645</name>
</gene>
<dbReference type="InterPro" id="IPR003782">
    <property type="entry name" value="SCO1/SenC"/>
</dbReference>
<feature type="domain" description="Thioredoxin" evidence="6">
    <location>
        <begin position="27"/>
        <end position="195"/>
    </location>
</feature>
<dbReference type="PANTHER" id="PTHR12151">
    <property type="entry name" value="ELECTRON TRANSPORT PROTIN SCO1/SENC FAMILY MEMBER"/>
    <property type="match status" value="1"/>
</dbReference>
<dbReference type="InterPro" id="IPR013766">
    <property type="entry name" value="Thioredoxin_domain"/>
</dbReference>
<evidence type="ECO:0000256" key="5">
    <source>
        <dbReference type="SAM" id="Phobius"/>
    </source>
</evidence>
<sequence length="195" mass="22855">MKKVYIIFSVLLVIGISSGIYYFTEYRQSKMVFPKEIVMETHNGKSYSFNDMPPKVRLLEFIYTECPDICPNTTFQMKKVRDHLEDKGKFGNEVEFLTITFDPKKDTQDVLKNYAENFEIDKQEGWELLRGTDGDTKKLADQFNFQYRDPGTGQFIHTSATYLVDQNNRVIEVFGMGQGNFDKDKVYKRIMKELN</sequence>
<keyword evidence="3" id="KW-0479">Metal-binding</keyword>
<dbReference type="AlphaFoldDB" id="A0A372LEB1"/>
<dbReference type="Pfam" id="PF02630">
    <property type="entry name" value="SCO1-SenC"/>
    <property type="match status" value="1"/>
</dbReference>
<keyword evidence="2 3" id="KW-0186">Copper</keyword>
<feature type="transmembrane region" description="Helical" evidence="5">
    <location>
        <begin position="6"/>
        <end position="24"/>
    </location>
</feature>
<dbReference type="SUPFAM" id="SSF52833">
    <property type="entry name" value="Thioredoxin-like"/>
    <property type="match status" value="1"/>
</dbReference>
<feature type="disulfide bond" description="Redox-active" evidence="4">
    <location>
        <begin position="66"/>
        <end position="70"/>
    </location>
</feature>
<dbReference type="Gene3D" id="3.40.30.10">
    <property type="entry name" value="Glutaredoxin"/>
    <property type="match status" value="1"/>
</dbReference>
<dbReference type="Proteomes" id="UP000264541">
    <property type="component" value="Unassembled WGS sequence"/>
</dbReference>
<evidence type="ECO:0000256" key="2">
    <source>
        <dbReference type="ARBA" id="ARBA00023008"/>
    </source>
</evidence>
<dbReference type="EMBL" id="QVTE01000065">
    <property type="protein sequence ID" value="RFU63545.1"/>
    <property type="molecule type" value="Genomic_DNA"/>
</dbReference>
<dbReference type="OrthoDB" id="9811998at2"/>
<dbReference type="RefSeq" id="WP_117328418.1">
    <property type="nucleotide sequence ID" value="NZ_QVTE01000065.1"/>
</dbReference>
<feature type="binding site" evidence="3">
    <location>
        <position position="66"/>
    </location>
    <ligand>
        <name>Cu cation</name>
        <dbReference type="ChEBI" id="CHEBI:23378"/>
    </ligand>
</feature>
<dbReference type="InterPro" id="IPR036249">
    <property type="entry name" value="Thioredoxin-like_sf"/>
</dbReference>
<dbReference type="GO" id="GO:0046872">
    <property type="term" value="F:metal ion binding"/>
    <property type="evidence" value="ECO:0007669"/>
    <property type="project" value="UniProtKB-KW"/>
</dbReference>
<keyword evidence="5" id="KW-1133">Transmembrane helix</keyword>
<organism evidence="7 8">
    <name type="scientific">Peribacillus saganii</name>
    <dbReference type="NCBI Taxonomy" id="2303992"/>
    <lineage>
        <taxon>Bacteria</taxon>
        <taxon>Bacillati</taxon>
        <taxon>Bacillota</taxon>
        <taxon>Bacilli</taxon>
        <taxon>Bacillales</taxon>
        <taxon>Bacillaceae</taxon>
        <taxon>Peribacillus</taxon>
    </lineage>
</organism>
<comment type="similarity">
    <text evidence="1">Belongs to the SCO1/2 family.</text>
</comment>
<evidence type="ECO:0000256" key="3">
    <source>
        <dbReference type="PIRSR" id="PIRSR603782-1"/>
    </source>
</evidence>
<dbReference type="CDD" id="cd02968">
    <property type="entry name" value="SCO"/>
    <property type="match status" value="1"/>
</dbReference>
<reference evidence="7 8" key="1">
    <citation type="submission" date="2018-08" db="EMBL/GenBank/DDBJ databases">
        <title>Bacillus chawlae sp. nov., Bacillus glennii sp. nov., and Bacillus saganii sp. nov. Isolated from the Vehicle Assembly Building at Kennedy Space Center where the Viking Spacecraft were Assembled.</title>
        <authorList>
            <person name="Seuylemezian A."/>
            <person name="Vaishampayan P."/>
        </authorList>
    </citation>
    <scope>NUCLEOTIDE SEQUENCE [LARGE SCALE GENOMIC DNA]</scope>
    <source>
        <strain evidence="7 8">V47-23a</strain>
    </source>
</reference>
<name>A0A372LEB1_9BACI</name>
<keyword evidence="8" id="KW-1185">Reference proteome</keyword>
<evidence type="ECO:0000256" key="1">
    <source>
        <dbReference type="ARBA" id="ARBA00010996"/>
    </source>
</evidence>
<evidence type="ECO:0000313" key="8">
    <source>
        <dbReference type="Proteomes" id="UP000264541"/>
    </source>
</evidence>
<proteinExistence type="inferred from homology"/>
<dbReference type="PANTHER" id="PTHR12151:SF25">
    <property type="entry name" value="LINALOOL DEHYDRATASE_ISOMERASE DOMAIN-CONTAINING PROTEIN"/>
    <property type="match status" value="1"/>
</dbReference>
<dbReference type="PROSITE" id="PS51352">
    <property type="entry name" value="THIOREDOXIN_2"/>
    <property type="match status" value="1"/>
</dbReference>
<accession>A0A372LEB1</accession>
<protein>
    <submittedName>
        <fullName evidence="7">SCO family protein</fullName>
    </submittedName>
</protein>
<keyword evidence="5" id="KW-0812">Transmembrane</keyword>
<feature type="binding site" evidence="3">
    <location>
        <position position="157"/>
    </location>
    <ligand>
        <name>Cu cation</name>
        <dbReference type="ChEBI" id="CHEBI:23378"/>
    </ligand>
</feature>
<evidence type="ECO:0000256" key="4">
    <source>
        <dbReference type="PIRSR" id="PIRSR603782-2"/>
    </source>
</evidence>
<feature type="binding site" evidence="3">
    <location>
        <position position="70"/>
    </location>
    <ligand>
        <name>Cu cation</name>
        <dbReference type="ChEBI" id="CHEBI:23378"/>
    </ligand>
</feature>
<keyword evidence="5" id="KW-0472">Membrane</keyword>
<keyword evidence="4" id="KW-1015">Disulfide bond</keyword>